<sequence>ATQLKPDDGTPELPDGRMRVRLETDGSLHDVPEFESVALRLQCNPSELDLCEDLSDLQTVNESGVLHTLTSRAKANMPLTHAGPNLVSLWPPLQTHSKTPKSRRGESVWDAPPPLAALVRQLYLSLVGTRRDHSVCALGRSGTGKTTTCQAFTHALLKQAGTAFVSPVERVQAMFTILRSFGCVSSQHSDASSRFAMVFSLDFNHAGQVSAGQLQTMMLDKWKVCQKSPGESNFLVFSQMLAGLSTDLRTELQLHQLPESNSFGILQPTKVEEKQRASVAFTKLLTAMETLSFSAGEQKAIWHVLAAIYHLGAAGACKVGRRQFVNFDSAQAASSILGCEAEELDTAVFKHHLRQLLQKATGVSRERNESEEGETSQCVDGMAAGLYEELFTVIVSLINRALSSEQLALASVMVVDTPGLRNPRHCAEERGASWSELCHNYLQERLLEHYHTQTFIHSLDRYAQVTTRLSSTVYLILHLWLCSQVRAADENPRGLLWVLDEEMVTPASCESAALERLAVISDFIPCYVIHVCVCVSAVRQCEQPLQCEVNHLTGCDPVRYDLTGWFGWIQNNQSSLNAISLGSREELTTTLFRPRISVPPLCRGLGGLEGGSQRALQRNGTIRKTFSGGMAAIRRYSHCIAVKLQADALVNLIRRARPVFLQCVSAKANAGSFDIPALRVQLHSTQILSALQLYRTGYPEHMTLSDFRCHFQALSPPIMKRYASMFVSHDERKAVEELLVELDIEKKSIVVGGSRVFMKRGVLQYLEQQRDQQVTGWLVYLQAACKGHLGRQKYRKLKVQQMAVRCLQRNLRVLKVVAKWSWWKLFCRVRPLLDVNMDNERLRAKEVHPYNFLIMKTYPPTPPPQTKAKQTSKTRQKQENLVTAVTSELSDERFRGDAVGQALDVERAERLRLTRENKDLLCKVTMETLEKQLEEEKQKAQAAVSQRGASELAMQLECSQTEVEFVRRRLKQTEEKLETERQTRQQLDTKLEQSRRSTLELKRHCRRVTSDLQDARVLSDALQSRMHELERKQRRSTFHSVFCFITMLSSCHSVCHLWWFNEQIICLEESEARRLEAENMQKTLSMELENTQLELENMCRQNNLKQLEMQLEQEYEEKQIVIHEKHDLEGLIATLCEQVSPRPRKAMPDLWFRLDPMRHIKMAASPHTPQSELSCRLVEEQLVLLQHENMDLLKRLEEDQEDLNELMKKHKALIAQSSSDISQIRDLQAELEEVKKQRHSLQEELQQCVSRVQFLESSTVGRSIVSKQEARVCDLENKLEFQKGQVKRFEVLVLRLRDSVVRLGEELEQSAQTEARERENARYFQQRLLEMKLEMEELSQREQDSSRRRMELEMQVEELSAVRQTLQADLETSIRRIVDLQAALEEVESSDDSETESVQTAVESFSRKKDLTLIKMLLVFAVTLADIFLFICSSCLDPDDEGSQAGGVGTRHLSRAPSSSALSELLDGLRKRRAEPVDGAGSAVSLPIYQTTGASTLRRRGSALSLGPLDVQEPRPGPSILKPPSPLLPRAASTRSVNSSEASAAEAKLSRFNSSGSASSLPSLPRLSSLSSSLSPLRRCLLESAITADGGEGSLGSEPMVFQNRRLTDGYDDAASDVLPAIRRAQSTSSLASSIRGSRRALSVHFGELPPSTRSRKGSETESSSSGGSGASSQGSGPRRRFERPQGERLEAEGSEGGDVASVMKKYLKKEID</sequence>
<evidence type="ECO:0000256" key="2">
    <source>
        <dbReference type="ARBA" id="ARBA00022840"/>
    </source>
</evidence>
<keyword evidence="6" id="KW-0009">Actin-binding</keyword>
<feature type="compositionally biased region" description="Low complexity" evidence="8">
    <location>
        <begin position="1554"/>
        <end position="1571"/>
    </location>
</feature>
<dbReference type="GO" id="GO:0031032">
    <property type="term" value="P:actomyosin structure organization"/>
    <property type="evidence" value="ECO:0007669"/>
    <property type="project" value="TreeGrafter"/>
</dbReference>
<dbReference type="PANTHER" id="PTHR45615">
    <property type="entry name" value="MYOSIN HEAVY CHAIN, NON-MUSCLE"/>
    <property type="match status" value="1"/>
</dbReference>
<reference evidence="10" key="1">
    <citation type="submission" date="2025-08" db="UniProtKB">
        <authorList>
            <consortium name="Ensembl"/>
        </authorList>
    </citation>
    <scope>IDENTIFICATION</scope>
</reference>
<dbReference type="Gene3D" id="1.20.120.720">
    <property type="entry name" value="Myosin VI head, motor domain, U50 subdomain"/>
    <property type="match status" value="1"/>
</dbReference>
<feature type="binding site" evidence="6">
    <location>
        <begin position="139"/>
        <end position="146"/>
    </location>
    <ligand>
        <name>ATP</name>
        <dbReference type="ChEBI" id="CHEBI:30616"/>
    </ligand>
</feature>
<keyword evidence="4 6" id="KW-0518">Myosin</keyword>
<feature type="coiled-coil region" evidence="7">
    <location>
        <begin position="1321"/>
        <end position="1390"/>
    </location>
</feature>
<dbReference type="Proteomes" id="UP000265000">
    <property type="component" value="Unplaced"/>
</dbReference>
<dbReference type="Gene3D" id="1.20.58.530">
    <property type="match status" value="1"/>
</dbReference>
<name>A0A3Q2NVR0_FUNHE</name>
<feature type="domain" description="Myosin motor" evidence="9">
    <location>
        <begin position="49"/>
        <end position="771"/>
    </location>
</feature>
<keyword evidence="3 7" id="KW-0175">Coiled coil</keyword>
<dbReference type="InterPro" id="IPR036961">
    <property type="entry name" value="Kinesin_motor_dom_sf"/>
</dbReference>
<dbReference type="InterPro" id="IPR027417">
    <property type="entry name" value="P-loop_NTPase"/>
</dbReference>
<feature type="coiled-coil region" evidence="7">
    <location>
        <begin position="1067"/>
        <end position="1124"/>
    </location>
</feature>
<feature type="region of interest" description="Disordered" evidence="8">
    <location>
        <begin position="1506"/>
        <end position="1571"/>
    </location>
</feature>
<dbReference type="Ensembl" id="ENSFHET00000010969.1">
    <property type="protein sequence ID" value="ENSFHEP00000003195.1"/>
    <property type="gene ID" value="ENSFHEG00000004388.1"/>
</dbReference>
<feature type="compositionally biased region" description="Pro residues" evidence="8">
    <location>
        <begin position="1515"/>
        <end position="1527"/>
    </location>
</feature>
<keyword evidence="2 6" id="KW-0067">ATP-binding</keyword>
<dbReference type="GO" id="GO:0051015">
    <property type="term" value="F:actin filament binding"/>
    <property type="evidence" value="ECO:0007669"/>
    <property type="project" value="TreeGrafter"/>
</dbReference>
<evidence type="ECO:0000256" key="6">
    <source>
        <dbReference type="PROSITE-ProRule" id="PRU00782"/>
    </source>
</evidence>
<evidence type="ECO:0000256" key="7">
    <source>
        <dbReference type="SAM" id="Coils"/>
    </source>
</evidence>
<evidence type="ECO:0000256" key="5">
    <source>
        <dbReference type="ARBA" id="ARBA00023175"/>
    </source>
</evidence>
<dbReference type="GO" id="GO:0005737">
    <property type="term" value="C:cytoplasm"/>
    <property type="evidence" value="ECO:0007669"/>
    <property type="project" value="TreeGrafter"/>
</dbReference>
<dbReference type="PROSITE" id="PS51456">
    <property type="entry name" value="MYOSIN_MOTOR"/>
    <property type="match status" value="1"/>
</dbReference>
<feature type="region of interest" description="Disordered" evidence="8">
    <location>
        <begin position="1642"/>
        <end position="1713"/>
    </location>
</feature>
<dbReference type="GeneTree" id="ENSGT00940000158067"/>
<evidence type="ECO:0000313" key="10">
    <source>
        <dbReference type="Ensembl" id="ENSFHEP00000003195.1"/>
    </source>
</evidence>
<dbReference type="GO" id="GO:0003774">
    <property type="term" value="F:cytoskeletal motor activity"/>
    <property type="evidence" value="ECO:0007669"/>
    <property type="project" value="UniProtKB-UniRule"/>
</dbReference>
<dbReference type="Gene3D" id="1.10.10.820">
    <property type="match status" value="1"/>
</dbReference>
<evidence type="ECO:0000256" key="4">
    <source>
        <dbReference type="ARBA" id="ARBA00023123"/>
    </source>
</evidence>
<dbReference type="PANTHER" id="PTHR45615:SF8">
    <property type="entry name" value="UNCONVENTIONAL MYOSIN-XVIIIB"/>
    <property type="match status" value="1"/>
</dbReference>
<feature type="compositionally biased region" description="Basic and acidic residues" evidence="8">
    <location>
        <begin position="1683"/>
        <end position="1692"/>
    </location>
</feature>
<feature type="region of interest" description="Disordered" evidence="8">
    <location>
        <begin position="857"/>
        <end position="879"/>
    </location>
</feature>
<reference evidence="10" key="2">
    <citation type="submission" date="2025-09" db="UniProtKB">
        <authorList>
            <consortium name="Ensembl"/>
        </authorList>
    </citation>
    <scope>IDENTIFICATION</scope>
</reference>
<keyword evidence="11" id="KW-1185">Reference proteome</keyword>
<feature type="coiled-coil region" evidence="7">
    <location>
        <begin position="923"/>
        <end position="1032"/>
    </location>
</feature>
<comment type="similarity">
    <text evidence="6">Belongs to the TRAFAC class myosin-kinesin ATPase superfamily. Myosin family.</text>
</comment>
<dbReference type="Gene3D" id="3.40.850.10">
    <property type="entry name" value="Kinesin motor domain"/>
    <property type="match status" value="1"/>
</dbReference>
<proteinExistence type="inferred from homology"/>
<dbReference type="InterPro" id="IPR001609">
    <property type="entry name" value="Myosin_head_motor_dom-like"/>
</dbReference>
<dbReference type="SMART" id="SM00242">
    <property type="entry name" value="MYSc"/>
    <property type="match status" value="1"/>
</dbReference>
<dbReference type="Pfam" id="PF00063">
    <property type="entry name" value="Myosin_head"/>
    <property type="match status" value="1"/>
</dbReference>
<evidence type="ECO:0000256" key="8">
    <source>
        <dbReference type="SAM" id="MobiDB-lite"/>
    </source>
</evidence>
<dbReference type="GO" id="GO:0032982">
    <property type="term" value="C:myosin filament"/>
    <property type="evidence" value="ECO:0007669"/>
    <property type="project" value="TreeGrafter"/>
</dbReference>
<dbReference type="GO" id="GO:0016461">
    <property type="term" value="C:unconventional myosin complex"/>
    <property type="evidence" value="ECO:0007669"/>
    <property type="project" value="TreeGrafter"/>
</dbReference>
<keyword evidence="1 6" id="KW-0547">Nucleotide-binding</keyword>
<feature type="compositionally biased region" description="Low complexity" evidence="8">
    <location>
        <begin position="1661"/>
        <end position="1677"/>
    </location>
</feature>
<keyword evidence="5 6" id="KW-0505">Motor protein</keyword>
<accession>A0A3Q2NVR0</accession>
<dbReference type="GO" id="GO:0005524">
    <property type="term" value="F:ATP binding"/>
    <property type="evidence" value="ECO:0007669"/>
    <property type="project" value="UniProtKB-UniRule"/>
</dbReference>
<evidence type="ECO:0000256" key="3">
    <source>
        <dbReference type="ARBA" id="ARBA00023054"/>
    </source>
</evidence>
<dbReference type="GO" id="GO:0016460">
    <property type="term" value="C:myosin II complex"/>
    <property type="evidence" value="ECO:0007669"/>
    <property type="project" value="TreeGrafter"/>
</dbReference>
<comment type="caution">
    <text evidence="6">Lacks conserved residue(s) required for the propagation of feature annotation.</text>
</comment>
<feature type="coiled-coil region" evidence="7">
    <location>
        <begin position="1182"/>
        <end position="1251"/>
    </location>
</feature>
<dbReference type="PROSITE" id="PS50096">
    <property type="entry name" value="IQ"/>
    <property type="match status" value="1"/>
</dbReference>
<evidence type="ECO:0000259" key="9">
    <source>
        <dbReference type="PROSITE" id="PS51456"/>
    </source>
</evidence>
<evidence type="ECO:0000256" key="1">
    <source>
        <dbReference type="ARBA" id="ARBA00022741"/>
    </source>
</evidence>
<organism evidence="10 11">
    <name type="scientific">Fundulus heteroclitus</name>
    <name type="common">Killifish</name>
    <name type="synonym">Mummichog</name>
    <dbReference type="NCBI Taxonomy" id="8078"/>
    <lineage>
        <taxon>Eukaryota</taxon>
        <taxon>Metazoa</taxon>
        <taxon>Chordata</taxon>
        <taxon>Craniata</taxon>
        <taxon>Vertebrata</taxon>
        <taxon>Euteleostomi</taxon>
        <taxon>Actinopterygii</taxon>
        <taxon>Neopterygii</taxon>
        <taxon>Teleostei</taxon>
        <taxon>Neoteleostei</taxon>
        <taxon>Acanthomorphata</taxon>
        <taxon>Ovalentaria</taxon>
        <taxon>Atherinomorphae</taxon>
        <taxon>Cyprinodontiformes</taxon>
        <taxon>Fundulidae</taxon>
        <taxon>Fundulus</taxon>
    </lineage>
</organism>
<protein>
    <submittedName>
        <fullName evidence="10">Unconventional myosin-XVIIIb</fullName>
    </submittedName>
</protein>
<dbReference type="Gene3D" id="1.20.5.4820">
    <property type="match status" value="1"/>
</dbReference>
<dbReference type="SUPFAM" id="SSF52540">
    <property type="entry name" value="P-loop containing nucleoside triphosphate hydrolases"/>
    <property type="match status" value="1"/>
</dbReference>
<evidence type="ECO:0000313" key="11">
    <source>
        <dbReference type="Proteomes" id="UP000265000"/>
    </source>
</evidence>